<feature type="transmembrane region" description="Helical" evidence="1">
    <location>
        <begin position="413"/>
        <end position="431"/>
    </location>
</feature>
<feature type="transmembrane region" description="Helical" evidence="1">
    <location>
        <begin position="586"/>
        <end position="607"/>
    </location>
</feature>
<comment type="caution">
    <text evidence="2">The sequence shown here is derived from an EMBL/GenBank/DDBJ whole genome shotgun (WGS) entry which is preliminary data.</text>
</comment>
<feature type="transmembrane region" description="Helical" evidence="1">
    <location>
        <begin position="353"/>
        <end position="373"/>
    </location>
</feature>
<evidence type="ECO:0000313" key="3">
    <source>
        <dbReference type="Proteomes" id="UP000284051"/>
    </source>
</evidence>
<dbReference type="Proteomes" id="UP000284051">
    <property type="component" value="Unassembled WGS sequence"/>
</dbReference>
<accession>A0A414T726</accession>
<organism evidence="2 3">
    <name type="scientific">Roseburia intestinalis</name>
    <dbReference type="NCBI Taxonomy" id="166486"/>
    <lineage>
        <taxon>Bacteria</taxon>
        <taxon>Bacillati</taxon>
        <taxon>Bacillota</taxon>
        <taxon>Clostridia</taxon>
        <taxon>Lachnospirales</taxon>
        <taxon>Lachnospiraceae</taxon>
        <taxon>Roseburia</taxon>
    </lineage>
</organism>
<feature type="transmembrane region" description="Helical" evidence="1">
    <location>
        <begin position="467"/>
        <end position="485"/>
    </location>
</feature>
<keyword evidence="1" id="KW-0472">Membrane</keyword>
<evidence type="ECO:0000256" key="1">
    <source>
        <dbReference type="SAM" id="Phobius"/>
    </source>
</evidence>
<keyword evidence="1" id="KW-1133">Transmembrane helix</keyword>
<reference evidence="2 3" key="1">
    <citation type="submission" date="2018-08" db="EMBL/GenBank/DDBJ databases">
        <title>A genome reference for cultivated species of the human gut microbiota.</title>
        <authorList>
            <person name="Zou Y."/>
            <person name="Xue W."/>
            <person name="Luo G."/>
        </authorList>
    </citation>
    <scope>NUCLEOTIDE SEQUENCE [LARGE SCALE GENOMIC DNA]</scope>
    <source>
        <strain evidence="2 3">AM22-21LB</strain>
    </source>
</reference>
<gene>
    <name evidence="2" type="ORF">DW264_04135</name>
</gene>
<dbReference type="AlphaFoldDB" id="A0A414T726"/>
<dbReference type="EMBL" id="QRID01000003">
    <property type="protein sequence ID" value="RHG29975.1"/>
    <property type="molecule type" value="Genomic_DNA"/>
</dbReference>
<feature type="transmembrane region" description="Helical" evidence="1">
    <location>
        <begin position="619"/>
        <end position="637"/>
    </location>
</feature>
<feature type="transmembrane region" description="Helical" evidence="1">
    <location>
        <begin position="322"/>
        <end position="341"/>
    </location>
</feature>
<sequence>MEKHRRNITVYIVIFLTGLIFSASVATMCISEKFNLNKFYDVGDICEVLYSKLLVSGTDWVYNANEWRSEISSENAAFSFGLMQPDCEWKYMKVQLGNMNVPEVKWHFYFYNSAYEVTGEQEVILTDGENLYELDAGKFSFVNITAEGQTGTKFCLERVYFYENEPVFEMGKYIAYMMLFLGIYFIVVFLLWKIFSKKISGINVYAPVCLLEDCYIEIGKVLHKIMPFTFSMPENILSRIRTILWLCMFIFMTVIDDTSNYKKVGYNYLLIVCSFILLLLAAFMMKKPLRRLYWKNKMVLCWFILWIMASVSDLFVYKDFHYTGYIMIFVIGFFAFVWGNMKHRTQVIWEMINAIRLSFLPACVFCVLFRPLIDGIRYSGINNNPIPFAIYLNMVIISFCASLLKRQKIKVKYYIWKEIVDIAAILAALYMEWRTQSTFSIILLPLVLLAFFVKSIHFDIRFKNRKFAGCLLLIVLLAFPVFLSVDWSLRNVAVKYGTQIIFDNDLFKDIAQNYYLPGTQVVYASGTEKSRIAEKLGSSKNLDQLTSGRTQYYKVYLRNMNLLGHSGSAHFYGGKHQAHNALIMIAYRYGVFVVIPYFMLMVYFFASAVKALWKNQEKIAFWFLFVISWCVGIMMMCDNVEQPFRWICWVVYFVGMGYFFSERSIDNELE</sequence>
<feature type="transmembrane region" description="Helical" evidence="1">
    <location>
        <begin position="236"/>
        <end position="255"/>
    </location>
</feature>
<feature type="transmembrane region" description="Helical" evidence="1">
    <location>
        <begin position="385"/>
        <end position="404"/>
    </location>
</feature>
<keyword evidence="1" id="KW-0812">Transmembrane</keyword>
<evidence type="ECO:0000313" key="2">
    <source>
        <dbReference type="EMBL" id="RHG29975.1"/>
    </source>
</evidence>
<feature type="transmembrane region" description="Helical" evidence="1">
    <location>
        <begin position="643"/>
        <end position="661"/>
    </location>
</feature>
<protein>
    <submittedName>
        <fullName evidence="2">Uncharacterized protein</fullName>
    </submittedName>
</protein>
<feature type="transmembrane region" description="Helical" evidence="1">
    <location>
        <begin position="297"/>
        <end position="316"/>
    </location>
</feature>
<feature type="transmembrane region" description="Helical" evidence="1">
    <location>
        <begin position="173"/>
        <end position="192"/>
    </location>
</feature>
<proteinExistence type="predicted"/>
<feature type="transmembrane region" description="Helical" evidence="1">
    <location>
        <begin position="437"/>
        <end position="455"/>
    </location>
</feature>
<feature type="transmembrane region" description="Helical" evidence="1">
    <location>
        <begin position="267"/>
        <end position="285"/>
    </location>
</feature>
<name>A0A414T726_9FIRM</name>